<dbReference type="RefSeq" id="XP_007800538.1">
    <property type="nucleotide sequence ID" value="XM_007802347.1"/>
</dbReference>
<evidence type="ECO:0000313" key="9">
    <source>
        <dbReference type="EMBL" id="ERF73837.1"/>
    </source>
</evidence>
<keyword evidence="5" id="KW-0963">Cytoplasm</keyword>
<gene>
    <name evidence="9" type="ORF">EPUS_05542</name>
</gene>
<name>U1G8Q3_ENDPU</name>
<dbReference type="PANTHER" id="PTHR39145">
    <property type="entry name" value="BIOGENESIS OF LYSOSOME-RELATED ORGANELLES COMPLEX 1 SUBUNIT CNL1"/>
    <property type="match status" value="1"/>
</dbReference>
<dbReference type="Proteomes" id="UP000019373">
    <property type="component" value="Unassembled WGS sequence"/>
</dbReference>
<evidence type="ECO:0000256" key="6">
    <source>
        <dbReference type="ARBA" id="ARBA00029995"/>
    </source>
</evidence>
<evidence type="ECO:0000256" key="3">
    <source>
        <dbReference type="ARBA" id="ARBA00007289"/>
    </source>
</evidence>
<dbReference type="HOGENOM" id="CLU_096905_1_0_1"/>
<dbReference type="InterPro" id="IPR046465">
    <property type="entry name" value="BORCS6_C"/>
</dbReference>
<dbReference type="InterPro" id="IPR034455">
    <property type="entry name" value="CNL1"/>
</dbReference>
<dbReference type="GO" id="GO:0031083">
    <property type="term" value="C:BLOC-1 complex"/>
    <property type="evidence" value="ECO:0007669"/>
    <property type="project" value="InterPro"/>
</dbReference>
<dbReference type="EMBL" id="KE720921">
    <property type="protein sequence ID" value="ERF73837.1"/>
    <property type="molecule type" value="Genomic_DNA"/>
</dbReference>
<dbReference type="Pfam" id="PF10157">
    <property type="entry name" value="BORCS6"/>
    <property type="match status" value="1"/>
</dbReference>
<evidence type="ECO:0000259" key="8">
    <source>
        <dbReference type="Pfam" id="PF10157"/>
    </source>
</evidence>
<dbReference type="GO" id="GO:0005737">
    <property type="term" value="C:cytoplasm"/>
    <property type="evidence" value="ECO:0007669"/>
    <property type="project" value="UniProtKB-SubCell"/>
</dbReference>
<dbReference type="PANTHER" id="PTHR39145:SF1">
    <property type="entry name" value="BIOGENESIS OF LYSOSOME-RELATED ORGANELLES COMPLEX 1 SUBUNIT CNL1"/>
    <property type="match status" value="1"/>
</dbReference>
<reference evidence="10" key="1">
    <citation type="journal article" date="2014" name="BMC Genomics">
        <title>Genome characteristics reveal the impact of lichenization on lichen-forming fungus Endocarpon pusillum Hedwig (Verrucariales, Ascomycota).</title>
        <authorList>
            <person name="Wang Y.-Y."/>
            <person name="Liu B."/>
            <person name="Zhang X.-Y."/>
            <person name="Zhou Q.-M."/>
            <person name="Zhang T."/>
            <person name="Li H."/>
            <person name="Yu Y.-F."/>
            <person name="Zhang X.-L."/>
            <person name="Hao X.-Y."/>
            <person name="Wang M."/>
            <person name="Wang L."/>
            <person name="Wei J.-C."/>
        </authorList>
    </citation>
    <scope>NUCLEOTIDE SEQUENCE [LARGE SCALE GENOMIC DNA]</scope>
    <source>
        <strain evidence="10">Z07020 / HMAS-L-300199</strain>
    </source>
</reference>
<sequence length="181" mass="20172">MSLPQSIADTNLGLTASEIQILRQQQQIAAQGHATQSQAGRGRGQSRSSNPSSRAASAASSQGGQGRVFLDPGSLQRLYAHFEHLMRRIQDRIADLEEATQRSVQASYDRAGNMIQNADAEIARMKRIMAEIDHLEGEFDKVKRIRDVIKELRKRVDELDRRMDQPRSGHSQAASGGPRRR</sequence>
<evidence type="ECO:0000256" key="4">
    <source>
        <dbReference type="ARBA" id="ARBA00014971"/>
    </source>
</evidence>
<organism evidence="9 10">
    <name type="scientific">Endocarpon pusillum (strain Z07020 / HMAS-L-300199)</name>
    <name type="common">Lichen-forming fungus</name>
    <dbReference type="NCBI Taxonomy" id="1263415"/>
    <lineage>
        <taxon>Eukaryota</taxon>
        <taxon>Fungi</taxon>
        <taxon>Dikarya</taxon>
        <taxon>Ascomycota</taxon>
        <taxon>Pezizomycotina</taxon>
        <taxon>Eurotiomycetes</taxon>
        <taxon>Chaetothyriomycetidae</taxon>
        <taxon>Verrucariales</taxon>
        <taxon>Verrucariaceae</taxon>
        <taxon>Endocarpon</taxon>
    </lineage>
</organism>
<evidence type="ECO:0000256" key="7">
    <source>
        <dbReference type="SAM" id="MobiDB-lite"/>
    </source>
</evidence>
<keyword evidence="10" id="KW-1185">Reference proteome</keyword>
<dbReference type="OMA" id="RWQYLTQ"/>
<feature type="domain" description="BLOC-1-related complex subunit 6 C-terminal helix" evidence="8">
    <location>
        <begin position="76"/>
        <end position="160"/>
    </location>
</feature>
<evidence type="ECO:0000313" key="10">
    <source>
        <dbReference type="Proteomes" id="UP000019373"/>
    </source>
</evidence>
<comment type="similarity">
    <text evidence="3">Belongs to the BLOC1S4 family.</text>
</comment>
<dbReference type="eggNOG" id="ENOG502S5Q7">
    <property type="taxonomic scope" value="Eukaryota"/>
</dbReference>
<evidence type="ECO:0000256" key="2">
    <source>
        <dbReference type="ARBA" id="ARBA00004496"/>
    </source>
</evidence>
<feature type="compositionally biased region" description="Low complexity" evidence="7">
    <location>
        <begin position="26"/>
        <end position="62"/>
    </location>
</feature>
<protein>
    <recommendedName>
        <fullName evidence="4">Biogenesis of lysosome-related organelles complex 1 subunit CNL1</fullName>
    </recommendedName>
    <alternativeName>
        <fullName evidence="6">CNO-like protein 1</fullName>
    </alternativeName>
</protein>
<dbReference type="OrthoDB" id="5424991at2759"/>
<feature type="region of interest" description="Disordered" evidence="7">
    <location>
        <begin position="157"/>
        <end position="181"/>
    </location>
</feature>
<comment type="subcellular location">
    <subcellularLocation>
        <location evidence="2">Cytoplasm</location>
    </subcellularLocation>
</comment>
<dbReference type="GO" id="GO:0007032">
    <property type="term" value="P:endosome organization"/>
    <property type="evidence" value="ECO:0007669"/>
    <property type="project" value="TreeGrafter"/>
</dbReference>
<accession>U1G8Q3</accession>
<comment type="function">
    <text evidence="1">Component of the biogenesis of lysosome-related organelles complex-1 (BLOC-1), a complex that is involved in endosomal cargo sorting.</text>
</comment>
<proteinExistence type="inferred from homology"/>
<dbReference type="AlphaFoldDB" id="U1G8Q3"/>
<evidence type="ECO:0000256" key="1">
    <source>
        <dbReference type="ARBA" id="ARBA00003807"/>
    </source>
</evidence>
<feature type="compositionally biased region" description="Basic and acidic residues" evidence="7">
    <location>
        <begin position="157"/>
        <end position="167"/>
    </location>
</feature>
<feature type="region of interest" description="Disordered" evidence="7">
    <location>
        <begin position="26"/>
        <end position="68"/>
    </location>
</feature>
<dbReference type="GeneID" id="19240490"/>
<evidence type="ECO:0000256" key="5">
    <source>
        <dbReference type="ARBA" id="ARBA00022490"/>
    </source>
</evidence>